<dbReference type="OrthoDB" id="10072345at2759"/>
<evidence type="ECO:0008006" key="3">
    <source>
        <dbReference type="Google" id="ProtNLM"/>
    </source>
</evidence>
<gene>
    <name evidence="1" type="ORF">E2C01_085538</name>
</gene>
<organism evidence="1 2">
    <name type="scientific">Portunus trituberculatus</name>
    <name type="common">Swimming crab</name>
    <name type="synonym">Neptunus trituberculatus</name>
    <dbReference type="NCBI Taxonomy" id="210409"/>
    <lineage>
        <taxon>Eukaryota</taxon>
        <taxon>Metazoa</taxon>
        <taxon>Ecdysozoa</taxon>
        <taxon>Arthropoda</taxon>
        <taxon>Crustacea</taxon>
        <taxon>Multicrustacea</taxon>
        <taxon>Malacostraca</taxon>
        <taxon>Eumalacostraca</taxon>
        <taxon>Eucarida</taxon>
        <taxon>Decapoda</taxon>
        <taxon>Pleocyemata</taxon>
        <taxon>Brachyura</taxon>
        <taxon>Eubrachyura</taxon>
        <taxon>Portunoidea</taxon>
        <taxon>Portunidae</taxon>
        <taxon>Portuninae</taxon>
        <taxon>Portunus</taxon>
    </lineage>
</organism>
<proteinExistence type="predicted"/>
<reference evidence="1 2" key="1">
    <citation type="submission" date="2019-05" db="EMBL/GenBank/DDBJ databases">
        <title>Another draft genome of Portunus trituberculatus and its Hox gene families provides insights of decapod evolution.</title>
        <authorList>
            <person name="Jeong J.-H."/>
            <person name="Song I."/>
            <person name="Kim S."/>
            <person name="Choi T."/>
            <person name="Kim D."/>
            <person name="Ryu S."/>
            <person name="Kim W."/>
        </authorList>
    </citation>
    <scope>NUCLEOTIDE SEQUENCE [LARGE SCALE GENOMIC DNA]</scope>
    <source>
        <tissue evidence="1">Muscle</tissue>
    </source>
</reference>
<comment type="caution">
    <text evidence="1">The sequence shown here is derived from an EMBL/GenBank/DDBJ whole genome shotgun (WGS) entry which is preliminary data.</text>
</comment>
<keyword evidence="2" id="KW-1185">Reference proteome</keyword>
<name>A0A5B7J958_PORTR</name>
<evidence type="ECO:0000313" key="2">
    <source>
        <dbReference type="Proteomes" id="UP000324222"/>
    </source>
</evidence>
<dbReference type="Gene3D" id="3.40.50.12690">
    <property type="match status" value="1"/>
</dbReference>
<dbReference type="Proteomes" id="UP000324222">
    <property type="component" value="Unassembled WGS sequence"/>
</dbReference>
<dbReference type="EMBL" id="VSRR010084767">
    <property type="protein sequence ID" value="MPC90546.1"/>
    <property type="molecule type" value="Genomic_DNA"/>
</dbReference>
<accession>A0A5B7J958</accession>
<dbReference type="SUPFAM" id="SSF52266">
    <property type="entry name" value="SGNH hydrolase"/>
    <property type="match status" value="1"/>
</dbReference>
<dbReference type="Gene3D" id="3.40.50.12700">
    <property type="match status" value="1"/>
</dbReference>
<dbReference type="AlphaFoldDB" id="A0A5B7J958"/>
<sequence>MHADEFSLPTGKILVVEDNQVRHLVSALCAKDRKRRTRLCLPGAEIERVSAQLDTCLEADGTKPIVFLSAGEMTFARLGDHCRSNGWALIDNWDLFYGKDTLYARDGVHFSRQGVRVLAETLEGKLNALWRFFRYSGEGMDFSDS</sequence>
<protein>
    <recommendedName>
        <fullName evidence="3">SGNH domain-containing protein</fullName>
    </recommendedName>
</protein>
<evidence type="ECO:0000313" key="1">
    <source>
        <dbReference type="EMBL" id="MPC90546.1"/>
    </source>
</evidence>